<comment type="caution">
    <text evidence="2">The sequence shown here is derived from an EMBL/GenBank/DDBJ whole genome shotgun (WGS) entry which is preliminary data.</text>
</comment>
<keyword evidence="1" id="KW-1133">Transmembrane helix</keyword>
<feature type="transmembrane region" description="Helical" evidence="1">
    <location>
        <begin position="36"/>
        <end position="52"/>
    </location>
</feature>
<evidence type="ECO:0000313" key="3">
    <source>
        <dbReference type="Proteomes" id="UP000324800"/>
    </source>
</evidence>
<dbReference type="Proteomes" id="UP000324800">
    <property type="component" value="Unassembled WGS sequence"/>
</dbReference>
<organism evidence="2 3">
    <name type="scientific">Streblomastix strix</name>
    <dbReference type="NCBI Taxonomy" id="222440"/>
    <lineage>
        <taxon>Eukaryota</taxon>
        <taxon>Metamonada</taxon>
        <taxon>Preaxostyla</taxon>
        <taxon>Oxymonadida</taxon>
        <taxon>Streblomastigidae</taxon>
        <taxon>Streblomastix</taxon>
    </lineage>
</organism>
<reference evidence="2 3" key="1">
    <citation type="submission" date="2019-03" db="EMBL/GenBank/DDBJ databases">
        <title>Single cell metagenomics reveals metabolic interactions within the superorganism composed of flagellate Streblomastix strix and complex community of Bacteroidetes bacteria on its surface.</title>
        <authorList>
            <person name="Treitli S.C."/>
            <person name="Kolisko M."/>
            <person name="Husnik F."/>
            <person name="Keeling P."/>
            <person name="Hampl V."/>
        </authorList>
    </citation>
    <scope>NUCLEOTIDE SEQUENCE [LARGE SCALE GENOMIC DNA]</scope>
    <source>
        <strain evidence="2">ST1C</strain>
    </source>
</reference>
<keyword evidence="1" id="KW-0812">Transmembrane</keyword>
<proteinExistence type="predicted"/>
<evidence type="ECO:0000256" key="1">
    <source>
        <dbReference type="SAM" id="Phobius"/>
    </source>
</evidence>
<evidence type="ECO:0000313" key="2">
    <source>
        <dbReference type="EMBL" id="KAA6353191.1"/>
    </source>
</evidence>
<protein>
    <submittedName>
        <fullName evidence="2">Uncharacterized protein</fullName>
    </submittedName>
</protein>
<dbReference type="EMBL" id="SNRW01038591">
    <property type="protein sequence ID" value="KAA6353191.1"/>
    <property type="molecule type" value="Genomic_DNA"/>
</dbReference>
<dbReference type="AlphaFoldDB" id="A0A5J4T661"/>
<name>A0A5J4T661_9EUKA</name>
<keyword evidence="1" id="KW-0472">Membrane</keyword>
<gene>
    <name evidence="2" type="ORF">EZS28_051283</name>
</gene>
<feature type="transmembrane region" description="Helical" evidence="1">
    <location>
        <begin position="12"/>
        <end position="30"/>
    </location>
</feature>
<accession>A0A5J4T661</accession>
<sequence length="88" mass="9817">MDLSNLFKKWSLYLNFIVMFYVRISLSVSFRNLDPSILVIVSSLVGIYLLGGPEVKQGDSGISNHYPVSPGDEDNNWLSPSLLILPIC</sequence>